<protein>
    <submittedName>
        <fullName evidence="2">Acetyl-CoA carboxylase biotin carboxyl carrier protein</fullName>
    </submittedName>
</protein>
<dbReference type="EMBL" id="FNXB01000025">
    <property type="protein sequence ID" value="SEI08768.1"/>
    <property type="molecule type" value="Genomic_DNA"/>
</dbReference>
<evidence type="ECO:0000313" key="4">
    <source>
        <dbReference type="Proteomes" id="UP000198939"/>
    </source>
</evidence>
<dbReference type="EMBL" id="FOCV01000022">
    <property type="protein sequence ID" value="SEO68958.1"/>
    <property type="molecule type" value="Genomic_DNA"/>
</dbReference>
<gene>
    <name evidence="1" type="ORF">RTCCBAU85039_4372</name>
    <name evidence="2" type="ORF">SAMN05216228_102230</name>
</gene>
<sequence length="148" mass="15265">MNSRVKQCRISAFSELETLESISDCLAINGVEAIEITTFDGSVQITSSGGIRKHREQAAEPATPALPSQTVIARAPIAGVFLPGHPDGTANEISSGDSVEAGQLVGFVRVGPVLVAARAEARAEAAKLDQKSGGLVGYGDVLISHRGA</sequence>
<reference evidence="3" key="1">
    <citation type="submission" date="2016-10" db="EMBL/GenBank/DDBJ databases">
        <authorList>
            <person name="Wibberg D."/>
        </authorList>
    </citation>
    <scope>NUCLEOTIDE SEQUENCE [LARGE SCALE GENOMIC DNA]</scope>
</reference>
<reference evidence="2 4" key="3">
    <citation type="submission" date="2016-10" db="EMBL/GenBank/DDBJ databases">
        <authorList>
            <person name="Varghese N."/>
            <person name="Submissions S."/>
        </authorList>
    </citation>
    <scope>NUCLEOTIDE SEQUENCE [LARGE SCALE GENOMIC DNA]</scope>
    <source>
        <strain evidence="2 4">CGMCC 1.7071</strain>
    </source>
</reference>
<evidence type="ECO:0000313" key="2">
    <source>
        <dbReference type="EMBL" id="SEO68958.1"/>
    </source>
</evidence>
<keyword evidence="4" id="KW-1185">Reference proteome</keyword>
<name>A0A1H8RS17_9HYPH</name>
<accession>A0A1H8RS17</accession>
<dbReference type="RefSeq" id="WP_143147515.1">
    <property type="nucleotide sequence ID" value="NZ_FNXB01000025.1"/>
</dbReference>
<dbReference type="SUPFAM" id="SSF51230">
    <property type="entry name" value="Single hybrid motif"/>
    <property type="match status" value="1"/>
</dbReference>
<dbReference type="AlphaFoldDB" id="A0A1H8RS17"/>
<dbReference type="Proteomes" id="UP000183063">
    <property type="component" value="Unassembled WGS sequence"/>
</dbReference>
<evidence type="ECO:0000313" key="3">
    <source>
        <dbReference type="Proteomes" id="UP000183063"/>
    </source>
</evidence>
<dbReference type="Gene3D" id="2.40.50.100">
    <property type="match status" value="1"/>
</dbReference>
<reference evidence="1" key="2">
    <citation type="submission" date="2016-10" db="EMBL/GenBank/DDBJ databases">
        <authorList>
            <person name="de Groot N.N."/>
        </authorList>
    </citation>
    <scope>NUCLEOTIDE SEQUENCE [LARGE SCALE GENOMIC DNA]</scope>
    <source>
        <strain evidence="1">CCBAU85039</strain>
    </source>
</reference>
<evidence type="ECO:0000313" key="1">
    <source>
        <dbReference type="EMBL" id="SEI08768.1"/>
    </source>
</evidence>
<dbReference type="STRING" id="501024.RTCCBAU85039_4372"/>
<dbReference type="InterPro" id="IPR011053">
    <property type="entry name" value="Single_hybrid_motif"/>
</dbReference>
<organism evidence="1 3">
    <name type="scientific">Rhizobium tibeticum</name>
    <dbReference type="NCBI Taxonomy" id="501024"/>
    <lineage>
        <taxon>Bacteria</taxon>
        <taxon>Pseudomonadati</taxon>
        <taxon>Pseudomonadota</taxon>
        <taxon>Alphaproteobacteria</taxon>
        <taxon>Hyphomicrobiales</taxon>
        <taxon>Rhizobiaceae</taxon>
        <taxon>Rhizobium/Agrobacterium group</taxon>
        <taxon>Rhizobium</taxon>
    </lineage>
</organism>
<dbReference type="Proteomes" id="UP000198939">
    <property type="component" value="Unassembled WGS sequence"/>
</dbReference>
<dbReference type="OrthoDB" id="7282653at2"/>
<proteinExistence type="predicted"/>